<proteinExistence type="predicted"/>
<feature type="transmembrane region" description="Helical" evidence="2">
    <location>
        <begin position="81"/>
        <end position="102"/>
    </location>
</feature>
<protein>
    <submittedName>
        <fullName evidence="4">Uncharacterized protein</fullName>
    </submittedName>
</protein>
<keyword evidence="2" id="KW-0812">Transmembrane</keyword>
<feature type="compositionally biased region" description="Gly residues" evidence="1">
    <location>
        <begin position="219"/>
        <end position="238"/>
    </location>
</feature>
<organism evidence="4 5">
    <name type="scientific">Aedes aegypti</name>
    <name type="common">Yellowfever mosquito</name>
    <name type="synonym">Culex aegypti</name>
    <dbReference type="NCBI Taxonomy" id="7159"/>
    <lineage>
        <taxon>Eukaryota</taxon>
        <taxon>Metazoa</taxon>
        <taxon>Ecdysozoa</taxon>
        <taxon>Arthropoda</taxon>
        <taxon>Hexapoda</taxon>
        <taxon>Insecta</taxon>
        <taxon>Pterygota</taxon>
        <taxon>Neoptera</taxon>
        <taxon>Endopterygota</taxon>
        <taxon>Diptera</taxon>
        <taxon>Nematocera</taxon>
        <taxon>Culicoidea</taxon>
        <taxon>Culicidae</taxon>
        <taxon>Culicinae</taxon>
        <taxon>Aedini</taxon>
        <taxon>Aedes</taxon>
        <taxon>Stegomyia</taxon>
    </lineage>
</organism>
<keyword evidence="5" id="KW-1185">Reference proteome</keyword>
<evidence type="ECO:0000313" key="4">
    <source>
        <dbReference type="EnsemblMetazoa" id="AAEL026638-PA"/>
    </source>
</evidence>
<accession>A0A6I8U7Z5</accession>
<dbReference type="AlphaFoldDB" id="A0A6I8U7Z5"/>
<keyword evidence="2" id="KW-1133">Transmembrane helix</keyword>
<dbReference type="InParanoid" id="A0A6I8U7Z5"/>
<evidence type="ECO:0000256" key="2">
    <source>
        <dbReference type="SAM" id="Phobius"/>
    </source>
</evidence>
<feature type="transmembrane region" description="Helical" evidence="2">
    <location>
        <begin position="108"/>
        <end position="129"/>
    </location>
</feature>
<reference evidence="4" key="2">
    <citation type="submission" date="2020-05" db="UniProtKB">
        <authorList>
            <consortium name="EnsemblMetazoa"/>
        </authorList>
    </citation>
    <scope>IDENTIFICATION</scope>
    <source>
        <strain evidence="4">LVP_AGWG</strain>
    </source>
</reference>
<gene>
    <name evidence="4" type="primary">110677206</name>
</gene>
<evidence type="ECO:0000313" key="5">
    <source>
        <dbReference type="Proteomes" id="UP000008820"/>
    </source>
</evidence>
<evidence type="ECO:0000256" key="1">
    <source>
        <dbReference type="SAM" id="MobiDB-lite"/>
    </source>
</evidence>
<name>A0A6I8U7Z5_AEDAE</name>
<feature type="region of interest" description="Disordered" evidence="1">
    <location>
        <begin position="207"/>
        <end position="238"/>
    </location>
</feature>
<keyword evidence="2" id="KW-0472">Membrane</keyword>
<dbReference type="EnsemblMetazoa" id="AAEL026638-RA">
    <property type="protein sequence ID" value="AAEL026638-PA"/>
    <property type="gene ID" value="AAEL026638"/>
</dbReference>
<evidence type="ECO:0000256" key="3">
    <source>
        <dbReference type="SAM" id="SignalP"/>
    </source>
</evidence>
<feature type="chain" id="PRO_5044267838" evidence="3">
    <location>
        <begin position="20"/>
        <end position="238"/>
    </location>
</feature>
<sequence length="238" mass="26142">MRWLWFVVGSVARFNVVDPLVPDDDSSADATSRRALLDVLPRVSTGTQTEGNWDRTQPDLEQHAINLCHRNRMDLVQQMNLFSWCLEIVNVVVVLGMGPRLFQILPKVTVAYCATTGLSVTAVMGIGYASRLFGLAGGRYGPDGRLRSHRWTQGSGWTAEVRRMDGYGPAVRRWVPQVDGVVRLDGYGLGMDVRVPQMDAGVRMDGRGPAHGRQWSGGWTLGPTGGRRGPTGRHFGPG</sequence>
<keyword evidence="3" id="KW-0732">Signal</keyword>
<reference evidence="4 5" key="1">
    <citation type="submission" date="2017-06" db="EMBL/GenBank/DDBJ databases">
        <title>Aedes aegypti genome working group (AGWG) sequencing and assembly.</title>
        <authorList>
            <consortium name="Aedes aegypti Genome Working Group (AGWG)"/>
            <person name="Matthews B.J."/>
        </authorList>
    </citation>
    <scope>NUCLEOTIDE SEQUENCE [LARGE SCALE GENOMIC DNA]</scope>
    <source>
        <strain evidence="4 5">LVP_AGWG</strain>
    </source>
</reference>
<dbReference type="Proteomes" id="UP000008820">
    <property type="component" value="Chromosome 2"/>
</dbReference>
<feature type="signal peptide" evidence="3">
    <location>
        <begin position="1"/>
        <end position="19"/>
    </location>
</feature>